<dbReference type="InterPro" id="IPR014284">
    <property type="entry name" value="RNA_pol_sigma-70_dom"/>
</dbReference>
<proteinExistence type="inferred from homology"/>
<accession>A0A1G7G9Q4</accession>
<dbReference type="Pfam" id="PF08281">
    <property type="entry name" value="Sigma70_r4_2"/>
    <property type="match status" value="1"/>
</dbReference>
<keyword evidence="2" id="KW-0805">Transcription regulation</keyword>
<dbReference type="SUPFAM" id="SSF88659">
    <property type="entry name" value="Sigma3 and sigma4 domains of RNA polymerase sigma factors"/>
    <property type="match status" value="1"/>
</dbReference>
<keyword evidence="8" id="KW-1185">Reference proteome</keyword>
<sequence>MSDATLPDSQLWCLIKDDDQAAFTALFRKYYPALLGYGKSLTDHHGLAGDCVQETFMEIWLYRRNLTVPDSVRAYLLAGVRRRIARRLERDRIFRHSRDIGEGEFSFQFTPLDAMISDEETRRQVHQLNTHLNQLPARQREALYHRYHQQLDIEEIARLMQINPQSASNLLHRGIKHIREVWVGELHTFALLLCVYF</sequence>
<dbReference type="PANTHER" id="PTHR43133:SF46">
    <property type="entry name" value="RNA POLYMERASE SIGMA-70 FACTOR ECF SUBFAMILY"/>
    <property type="match status" value="1"/>
</dbReference>
<dbReference type="SUPFAM" id="SSF88946">
    <property type="entry name" value="Sigma2 domain of RNA polymerase sigma factors"/>
    <property type="match status" value="1"/>
</dbReference>
<evidence type="ECO:0000313" key="7">
    <source>
        <dbReference type="EMBL" id="SDE84805.1"/>
    </source>
</evidence>
<evidence type="ECO:0000313" key="8">
    <source>
        <dbReference type="Proteomes" id="UP000198748"/>
    </source>
</evidence>
<dbReference type="InterPro" id="IPR039425">
    <property type="entry name" value="RNA_pol_sigma-70-like"/>
</dbReference>
<feature type="domain" description="RNA polymerase sigma-70 region 2" evidence="5">
    <location>
        <begin position="26"/>
        <end position="91"/>
    </location>
</feature>
<evidence type="ECO:0000256" key="2">
    <source>
        <dbReference type="ARBA" id="ARBA00023015"/>
    </source>
</evidence>
<dbReference type="InterPro" id="IPR007627">
    <property type="entry name" value="RNA_pol_sigma70_r2"/>
</dbReference>
<reference evidence="8" key="1">
    <citation type="submission" date="2016-10" db="EMBL/GenBank/DDBJ databases">
        <authorList>
            <person name="Varghese N."/>
            <person name="Submissions S."/>
        </authorList>
    </citation>
    <scope>NUCLEOTIDE SEQUENCE [LARGE SCALE GENOMIC DNA]</scope>
    <source>
        <strain evidence="8">DSM 25329</strain>
    </source>
</reference>
<dbReference type="AlphaFoldDB" id="A0A1G7G9Q4"/>
<dbReference type="Gene3D" id="1.10.10.10">
    <property type="entry name" value="Winged helix-like DNA-binding domain superfamily/Winged helix DNA-binding domain"/>
    <property type="match status" value="1"/>
</dbReference>
<dbReference type="InterPro" id="IPR013249">
    <property type="entry name" value="RNA_pol_sigma70_r4_t2"/>
</dbReference>
<evidence type="ECO:0000256" key="3">
    <source>
        <dbReference type="ARBA" id="ARBA00023082"/>
    </source>
</evidence>
<dbReference type="CDD" id="cd06171">
    <property type="entry name" value="Sigma70_r4"/>
    <property type="match status" value="1"/>
</dbReference>
<dbReference type="Proteomes" id="UP000198748">
    <property type="component" value="Unassembled WGS sequence"/>
</dbReference>
<evidence type="ECO:0000256" key="1">
    <source>
        <dbReference type="ARBA" id="ARBA00010641"/>
    </source>
</evidence>
<dbReference type="InterPro" id="IPR013324">
    <property type="entry name" value="RNA_pol_sigma_r3/r4-like"/>
</dbReference>
<keyword evidence="3" id="KW-0731">Sigma factor</keyword>
<evidence type="ECO:0000259" key="6">
    <source>
        <dbReference type="Pfam" id="PF08281"/>
    </source>
</evidence>
<dbReference type="InterPro" id="IPR013325">
    <property type="entry name" value="RNA_pol_sigma_r2"/>
</dbReference>
<evidence type="ECO:0000256" key="4">
    <source>
        <dbReference type="ARBA" id="ARBA00023163"/>
    </source>
</evidence>
<dbReference type="GO" id="GO:0016987">
    <property type="term" value="F:sigma factor activity"/>
    <property type="evidence" value="ECO:0007669"/>
    <property type="project" value="UniProtKB-KW"/>
</dbReference>
<name>A0A1G7G9Q4_9BACT</name>
<dbReference type="GO" id="GO:0006352">
    <property type="term" value="P:DNA-templated transcription initiation"/>
    <property type="evidence" value="ECO:0007669"/>
    <property type="project" value="InterPro"/>
</dbReference>
<dbReference type="Pfam" id="PF04542">
    <property type="entry name" value="Sigma70_r2"/>
    <property type="match status" value="1"/>
</dbReference>
<evidence type="ECO:0000259" key="5">
    <source>
        <dbReference type="Pfam" id="PF04542"/>
    </source>
</evidence>
<dbReference type="STRING" id="659014.SAMN04487996_107176"/>
<dbReference type="InterPro" id="IPR036388">
    <property type="entry name" value="WH-like_DNA-bd_sf"/>
</dbReference>
<dbReference type="GO" id="GO:0003677">
    <property type="term" value="F:DNA binding"/>
    <property type="evidence" value="ECO:0007669"/>
    <property type="project" value="InterPro"/>
</dbReference>
<dbReference type="RefSeq" id="WP_090150311.1">
    <property type="nucleotide sequence ID" value="NZ_FNAN01000007.1"/>
</dbReference>
<gene>
    <name evidence="7" type="ORF">SAMN04487996_107176</name>
</gene>
<dbReference type="Gene3D" id="1.10.1740.10">
    <property type="match status" value="1"/>
</dbReference>
<dbReference type="EMBL" id="FNAN01000007">
    <property type="protein sequence ID" value="SDE84805.1"/>
    <property type="molecule type" value="Genomic_DNA"/>
</dbReference>
<protein>
    <submittedName>
        <fullName evidence="7">RNA polymerase sigma factor, sigma-70 family</fullName>
    </submittedName>
</protein>
<dbReference type="PANTHER" id="PTHR43133">
    <property type="entry name" value="RNA POLYMERASE ECF-TYPE SIGMA FACTO"/>
    <property type="match status" value="1"/>
</dbReference>
<keyword evidence="4" id="KW-0804">Transcription</keyword>
<feature type="domain" description="RNA polymerase sigma factor 70 region 4 type 2" evidence="6">
    <location>
        <begin position="132"/>
        <end position="178"/>
    </location>
</feature>
<dbReference type="NCBIfam" id="TIGR02937">
    <property type="entry name" value="sigma70-ECF"/>
    <property type="match status" value="1"/>
</dbReference>
<comment type="similarity">
    <text evidence="1">Belongs to the sigma-70 factor family. ECF subfamily.</text>
</comment>
<organism evidence="7 8">
    <name type="scientific">Dyadobacter soli</name>
    <dbReference type="NCBI Taxonomy" id="659014"/>
    <lineage>
        <taxon>Bacteria</taxon>
        <taxon>Pseudomonadati</taxon>
        <taxon>Bacteroidota</taxon>
        <taxon>Cytophagia</taxon>
        <taxon>Cytophagales</taxon>
        <taxon>Spirosomataceae</taxon>
        <taxon>Dyadobacter</taxon>
    </lineage>
</organism>
<dbReference type="OrthoDB" id="9150024at2"/>